<evidence type="ECO:0000313" key="11">
    <source>
        <dbReference type="Proteomes" id="UP000197153"/>
    </source>
</evidence>
<evidence type="ECO:0000256" key="7">
    <source>
        <dbReference type="ARBA" id="ARBA00038093"/>
    </source>
</evidence>
<dbReference type="EC" id="3.1.-.-" evidence="8"/>
<feature type="domain" description="PIN" evidence="9">
    <location>
        <begin position="3"/>
        <end position="124"/>
    </location>
</feature>
<keyword evidence="6 8" id="KW-0460">Magnesium</keyword>
<dbReference type="AlphaFoldDB" id="A0A248JWW1"/>
<comment type="similarity">
    <text evidence="7 8">Belongs to the PINc/VapC protein family.</text>
</comment>
<dbReference type="Pfam" id="PF01850">
    <property type="entry name" value="PIN"/>
    <property type="match status" value="1"/>
</dbReference>
<reference evidence="10 11" key="1">
    <citation type="submission" date="2017-06" db="EMBL/GenBank/DDBJ databases">
        <title>Complete genome sequence of Nitrospirillum amazonense strain CBAmC, an endophytic nitrogen-fixing and plant growth-promoting bacterium, isolated from sugarcane.</title>
        <authorList>
            <person name="Schwab S."/>
            <person name="dos Santos Teixeira K.R."/>
            <person name="Simoes Araujo J.L."/>
            <person name="Soares Vidal M."/>
            <person name="Borges de Freitas H.R."/>
            <person name="Rivello Crivelaro A.L."/>
            <person name="Bueno de Camargo Nunes A."/>
            <person name="dos Santos C.M."/>
            <person name="Palmeira da Silva Rosa D."/>
            <person name="da Silva Padilha D."/>
            <person name="da Silva E."/>
            <person name="Araujo Terra L."/>
            <person name="Soares Mendes V."/>
            <person name="Farinelli L."/>
            <person name="Magalhaes Cruz L."/>
            <person name="Baldani J.I."/>
        </authorList>
    </citation>
    <scope>NUCLEOTIDE SEQUENCE [LARGE SCALE GENOMIC DNA]</scope>
    <source>
        <strain evidence="10 11">CBAmC</strain>
    </source>
</reference>
<evidence type="ECO:0000256" key="2">
    <source>
        <dbReference type="ARBA" id="ARBA00022649"/>
    </source>
</evidence>
<dbReference type="InterPro" id="IPR050556">
    <property type="entry name" value="Type_II_TA_system_RNase"/>
</dbReference>
<keyword evidence="5 8" id="KW-0378">Hydrolase</keyword>
<feature type="binding site" evidence="8">
    <location>
        <position position="101"/>
    </location>
    <ligand>
        <name>Mg(2+)</name>
        <dbReference type="ChEBI" id="CHEBI:18420"/>
    </ligand>
</feature>
<dbReference type="CDD" id="cd18746">
    <property type="entry name" value="PIN_VapC4-5_FitB-like"/>
    <property type="match status" value="1"/>
</dbReference>
<evidence type="ECO:0000256" key="8">
    <source>
        <dbReference type="HAMAP-Rule" id="MF_00265"/>
    </source>
</evidence>
<dbReference type="SUPFAM" id="SSF88723">
    <property type="entry name" value="PIN domain-like"/>
    <property type="match status" value="1"/>
</dbReference>
<keyword evidence="3 8" id="KW-0540">Nuclease</keyword>
<evidence type="ECO:0000313" key="10">
    <source>
        <dbReference type="EMBL" id="ASG23069.1"/>
    </source>
</evidence>
<dbReference type="HAMAP" id="MF_00265">
    <property type="entry name" value="VapC_Nob1"/>
    <property type="match status" value="1"/>
</dbReference>
<name>A0A248JWW1_9PROT</name>
<dbReference type="KEGG" id="nao:Y958_19610"/>
<protein>
    <recommendedName>
        <fullName evidence="8">Ribonuclease VapC</fullName>
        <shortName evidence="8">RNase VapC</shortName>
        <ecNumber evidence="8">3.1.-.-</ecNumber>
    </recommendedName>
    <alternativeName>
        <fullName evidence="8">Toxin VapC</fullName>
    </alternativeName>
</protein>
<keyword evidence="8" id="KW-0800">Toxin</keyword>
<dbReference type="GO" id="GO:0016787">
    <property type="term" value="F:hydrolase activity"/>
    <property type="evidence" value="ECO:0007669"/>
    <property type="project" value="UniProtKB-KW"/>
</dbReference>
<evidence type="ECO:0000256" key="3">
    <source>
        <dbReference type="ARBA" id="ARBA00022722"/>
    </source>
</evidence>
<dbReference type="InterPro" id="IPR022907">
    <property type="entry name" value="VapC_family"/>
</dbReference>
<keyword evidence="4 8" id="KW-0479">Metal-binding</keyword>
<dbReference type="EMBL" id="CP022111">
    <property type="protein sequence ID" value="ASG23069.1"/>
    <property type="molecule type" value="Genomic_DNA"/>
</dbReference>
<comment type="function">
    <text evidence="8">Toxic component of a toxin-antitoxin (TA) system. An RNase.</text>
</comment>
<dbReference type="PANTHER" id="PTHR33653">
    <property type="entry name" value="RIBONUCLEASE VAPC2"/>
    <property type="match status" value="1"/>
</dbReference>
<dbReference type="GO" id="GO:0090729">
    <property type="term" value="F:toxin activity"/>
    <property type="evidence" value="ECO:0007669"/>
    <property type="project" value="UniProtKB-KW"/>
</dbReference>
<sequence>MFLLDTPVILELRGAKTERADEGVRAWAADIPRQQLFLSALSLMELAESVGKAERTDKAAGAALRAWLDDRVMVAFEGRILPVDAAVALRRAGVALPNNRDALLAATALVHGLTVVTPNVAAYRTGRLKVFNPWGYAAGEAEEDIADWRQAAKTSPVWLKSLFLRF</sequence>
<evidence type="ECO:0000256" key="5">
    <source>
        <dbReference type="ARBA" id="ARBA00022801"/>
    </source>
</evidence>
<gene>
    <name evidence="8" type="primary">vapC</name>
    <name evidence="10" type="ORF">Y958_19610</name>
</gene>
<dbReference type="Proteomes" id="UP000197153">
    <property type="component" value="Chromosome 2"/>
</dbReference>
<organism evidence="10 11">
    <name type="scientific">Nitrospirillum viridazoti CBAmc</name>
    <dbReference type="NCBI Taxonomy" id="1441467"/>
    <lineage>
        <taxon>Bacteria</taxon>
        <taxon>Pseudomonadati</taxon>
        <taxon>Pseudomonadota</taxon>
        <taxon>Alphaproteobacteria</taxon>
        <taxon>Rhodospirillales</taxon>
        <taxon>Azospirillaceae</taxon>
        <taxon>Nitrospirillum</taxon>
        <taxon>Nitrospirillum viridazoti</taxon>
    </lineage>
</organism>
<keyword evidence="11" id="KW-1185">Reference proteome</keyword>
<dbReference type="GO" id="GO:0000287">
    <property type="term" value="F:magnesium ion binding"/>
    <property type="evidence" value="ECO:0007669"/>
    <property type="project" value="UniProtKB-UniRule"/>
</dbReference>
<dbReference type="RefSeq" id="WP_088873604.1">
    <property type="nucleotide sequence ID" value="NZ_CP022111.1"/>
</dbReference>
<dbReference type="GO" id="GO:0004540">
    <property type="term" value="F:RNA nuclease activity"/>
    <property type="evidence" value="ECO:0007669"/>
    <property type="project" value="InterPro"/>
</dbReference>
<evidence type="ECO:0000256" key="4">
    <source>
        <dbReference type="ARBA" id="ARBA00022723"/>
    </source>
</evidence>
<dbReference type="InterPro" id="IPR029060">
    <property type="entry name" value="PIN-like_dom_sf"/>
</dbReference>
<comment type="cofactor">
    <cofactor evidence="1 8">
        <name>Mg(2+)</name>
        <dbReference type="ChEBI" id="CHEBI:18420"/>
    </cofactor>
</comment>
<evidence type="ECO:0000256" key="6">
    <source>
        <dbReference type="ARBA" id="ARBA00022842"/>
    </source>
</evidence>
<feature type="binding site" evidence="8">
    <location>
        <position position="5"/>
    </location>
    <ligand>
        <name>Mg(2+)</name>
        <dbReference type="ChEBI" id="CHEBI:18420"/>
    </ligand>
</feature>
<keyword evidence="2 8" id="KW-1277">Toxin-antitoxin system</keyword>
<proteinExistence type="inferred from homology"/>
<dbReference type="InterPro" id="IPR002716">
    <property type="entry name" value="PIN_dom"/>
</dbReference>
<accession>A0A248JWW1</accession>
<dbReference type="PANTHER" id="PTHR33653:SF1">
    <property type="entry name" value="RIBONUCLEASE VAPC2"/>
    <property type="match status" value="1"/>
</dbReference>
<evidence type="ECO:0000256" key="1">
    <source>
        <dbReference type="ARBA" id="ARBA00001946"/>
    </source>
</evidence>
<dbReference type="Gene3D" id="3.40.50.1010">
    <property type="entry name" value="5'-nuclease"/>
    <property type="match status" value="1"/>
</dbReference>
<evidence type="ECO:0000259" key="9">
    <source>
        <dbReference type="Pfam" id="PF01850"/>
    </source>
</evidence>